<dbReference type="InterPro" id="IPR037185">
    <property type="entry name" value="EmrE-like"/>
</dbReference>
<feature type="transmembrane region" description="Helical" evidence="6">
    <location>
        <begin position="261"/>
        <end position="278"/>
    </location>
</feature>
<evidence type="ECO:0000256" key="4">
    <source>
        <dbReference type="ARBA" id="ARBA00023136"/>
    </source>
</evidence>
<feature type="transmembrane region" description="Helical" evidence="6">
    <location>
        <begin position="148"/>
        <end position="167"/>
    </location>
</feature>
<gene>
    <name evidence="8" type="ORF">MU846_01770</name>
</gene>
<dbReference type="InterPro" id="IPR000620">
    <property type="entry name" value="EamA_dom"/>
</dbReference>
<evidence type="ECO:0000313" key="8">
    <source>
        <dbReference type="EMBL" id="MCK0536432.1"/>
    </source>
</evidence>
<keyword evidence="2 6" id="KW-0812">Transmembrane</keyword>
<dbReference type="PANTHER" id="PTHR22911:SF6">
    <property type="entry name" value="SOLUTE CARRIER FAMILY 35 MEMBER G1"/>
    <property type="match status" value="1"/>
</dbReference>
<evidence type="ECO:0000256" key="3">
    <source>
        <dbReference type="ARBA" id="ARBA00022989"/>
    </source>
</evidence>
<dbReference type="RefSeq" id="WP_246947645.1">
    <property type="nucleotide sequence ID" value="NZ_JALKII010000001.1"/>
</dbReference>
<evidence type="ECO:0000256" key="5">
    <source>
        <dbReference type="SAM" id="MobiDB-lite"/>
    </source>
</evidence>
<protein>
    <submittedName>
        <fullName evidence="8">DMT family transporter</fullName>
    </submittedName>
</protein>
<reference evidence="8" key="1">
    <citation type="submission" date="2022-04" db="EMBL/GenBank/DDBJ databases">
        <title>Alcanivorax sp. CY1518 draft genome sequence.</title>
        <authorList>
            <person name="Zhao G."/>
            <person name="An M."/>
        </authorList>
    </citation>
    <scope>NUCLEOTIDE SEQUENCE</scope>
    <source>
        <strain evidence="8">CY1518</strain>
    </source>
</reference>
<dbReference type="SUPFAM" id="SSF103481">
    <property type="entry name" value="Multidrug resistance efflux transporter EmrE"/>
    <property type="match status" value="2"/>
</dbReference>
<proteinExistence type="predicted"/>
<keyword evidence="9" id="KW-1185">Reference proteome</keyword>
<feature type="transmembrane region" description="Helical" evidence="6">
    <location>
        <begin position="179"/>
        <end position="197"/>
    </location>
</feature>
<keyword evidence="3 6" id="KW-1133">Transmembrane helix</keyword>
<feature type="domain" description="EamA" evidence="7">
    <location>
        <begin position="150"/>
        <end position="273"/>
    </location>
</feature>
<dbReference type="EMBL" id="JALKII010000001">
    <property type="protein sequence ID" value="MCK0536432.1"/>
    <property type="molecule type" value="Genomic_DNA"/>
</dbReference>
<accession>A0ABT0E3N7</accession>
<dbReference type="Pfam" id="PF00892">
    <property type="entry name" value="EamA"/>
    <property type="match status" value="2"/>
</dbReference>
<sequence length="305" mass="33367">MHNQVGHGALLLIFSELLLAIMAAMVKHISQELAPEVVMFFRNLLGLVVLLPLLLQRGGLRGMATRRIGGHFIRAAAGLSAMYCYFYTIAHIPLAEAVLVKMTTPFLMPLVAWWWLGDRVSRRTLLAIMLGFVGVSFVLRPVPGHFDPVHLVALAGAALMSVAMVGIRSISDTEPPRRIVFWFAVFSTLFSALPLFWASTLPSAQHWPWLIAIGVIATGAQITMTTAYKLASPGRIGIYNYTSVIWAALLGLVFWQEALHWSTLVGTALIFTAGLWNLRPVSAAPEAPAVSSRTAPDKPSENRQS</sequence>
<keyword evidence="4 6" id="KW-0472">Membrane</keyword>
<feature type="transmembrane region" description="Helical" evidence="6">
    <location>
        <begin position="209"/>
        <end position="231"/>
    </location>
</feature>
<feature type="region of interest" description="Disordered" evidence="5">
    <location>
        <begin position="285"/>
        <end position="305"/>
    </location>
</feature>
<feature type="transmembrane region" description="Helical" evidence="6">
    <location>
        <begin position="72"/>
        <end position="92"/>
    </location>
</feature>
<feature type="domain" description="EamA" evidence="7">
    <location>
        <begin position="8"/>
        <end position="139"/>
    </location>
</feature>
<feature type="compositionally biased region" description="Basic and acidic residues" evidence="5">
    <location>
        <begin position="295"/>
        <end position="305"/>
    </location>
</feature>
<feature type="transmembrane region" description="Helical" evidence="6">
    <location>
        <begin position="124"/>
        <end position="142"/>
    </location>
</feature>
<name>A0ABT0E3N7_9GAMM</name>
<evidence type="ECO:0000256" key="6">
    <source>
        <dbReference type="SAM" id="Phobius"/>
    </source>
</evidence>
<evidence type="ECO:0000259" key="7">
    <source>
        <dbReference type="Pfam" id="PF00892"/>
    </source>
</evidence>
<feature type="transmembrane region" description="Helical" evidence="6">
    <location>
        <begin position="98"/>
        <end position="117"/>
    </location>
</feature>
<feature type="transmembrane region" description="Helical" evidence="6">
    <location>
        <begin position="39"/>
        <end position="60"/>
    </location>
</feature>
<evidence type="ECO:0000256" key="1">
    <source>
        <dbReference type="ARBA" id="ARBA00004141"/>
    </source>
</evidence>
<evidence type="ECO:0000313" key="9">
    <source>
        <dbReference type="Proteomes" id="UP001165524"/>
    </source>
</evidence>
<dbReference type="Proteomes" id="UP001165524">
    <property type="component" value="Unassembled WGS sequence"/>
</dbReference>
<comment type="caution">
    <text evidence="8">The sequence shown here is derived from an EMBL/GenBank/DDBJ whole genome shotgun (WGS) entry which is preliminary data.</text>
</comment>
<feature type="transmembrane region" description="Helical" evidence="6">
    <location>
        <begin position="238"/>
        <end position="255"/>
    </location>
</feature>
<comment type="subcellular location">
    <subcellularLocation>
        <location evidence="1">Membrane</location>
        <topology evidence="1">Multi-pass membrane protein</topology>
    </subcellularLocation>
</comment>
<organism evidence="8 9">
    <name type="scientific">Alcanivorax quisquiliarum</name>
    <dbReference type="NCBI Taxonomy" id="2933565"/>
    <lineage>
        <taxon>Bacteria</taxon>
        <taxon>Pseudomonadati</taxon>
        <taxon>Pseudomonadota</taxon>
        <taxon>Gammaproteobacteria</taxon>
        <taxon>Oceanospirillales</taxon>
        <taxon>Alcanivoracaceae</taxon>
        <taxon>Alcanivorax</taxon>
    </lineage>
</organism>
<evidence type="ECO:0000256" key="2">
    <source>
        <dbReference type="ARBA" id="ARBA00022692"/>
    </source>
</evidence>
<dbReference type="PANTHER" id="PTHR22911">
    <property type="entry name" value="ACYL-MALONYL CONDENSING ENZYME-RELATED"/>
    <property type="match status" value="1"/>
</dbReference>